<proteinExistence type="predicted"/>
<sequence>MPEISRFLGIIIYMYFNDHNPPHFHAEYNDFKASIAIETLGLIEGRLPARVMSLVIEWAQEHQGDLWNNWNSIRETGKYYKIEPLV</sequence>
<dbReference type="AlphaFoldDB" id="A0A450ZNP7"/>
<evidence type="ECO:0000313" key="2">
    <source>
        <dbReference type="EMBL" id="VFK55318.1"/>
    </source>
</evidence>
<protein>
    <recommendedName>
        <fullName evidence="3">DUF4160 domain-containing protein</fullName>
    </recommendedName>
</protein>
<gene>
    <name evidence="1" type="ORF">BECKTC1821D_GA0114238_101926</name>
    <name evidence="2" type="ORF">BECKTC1821F_GA0114240_100671</name>
</gene>
<organism evidence="2">
    <name type="scientific">Candidatus Kentrum sp. TC</name>
    <dbReference type="NCBI Taxonomy" id="2126339"/>
    <lineage>
        <taxon>Bacteria</taxon>
        <taxon>Pseudomonadati</taxon>
        <taxon>Pseudomonadota</taxon>
        <taxon>Gammaproteobacteria</taxon>
        <taxon>Candidatus Kentrum</taxon>
    </lineage>
</organism>
<dbReference type="Pfam" id="PF13711">
    <property type="entry name" value="DUF4160"/>
    <property type="match status" value="1"/>
</dbReference>
<accession>A0A450ZNP7</accession>
<evidence type="ECO:0008006" key="3">
    <source>
        <dbReference type="Google" id="ProtNLM"/>
    </source>
</evidence>
<name>A0A450ZNP7_9GAMM</name>
<dbReference type="EMBL" id="CAADFW010000006">
    <property type="protein sequence ID" value="VFK55318.1"/>
    <property type="molecule type" value="Genomic_DNA"/>
</dbReference>
<reference evidence="2" key="1">
    <citation type="submission" date="2019-02" db="EMBL/GenBank/DDBJ databases">
        <authorList>
            <person name="Gruber-Vodicka R. H."/>
            <person name="Seah K. B. B."/>
        </authorList>
    </citation>
    <scope>NUCLEOTIDE SEQUENCE</scope>
    <source>
        <strain evidence="1">BECK_BZ123</strain>
        <strain evidence="2">BECK_BZ126</strain>
    </source>
</reference>
<dbReference type="EMBL" id="CAADFS010000019">
    <property type="protein sequence ID" value="VFK43946.1"/>
    <property type="molecule type" value="Genomic_DNA"/>
</dbReference>
<evidence type="ECO:0000313" key="1">
    <source>
        <dbReference type="EMBL" id="VFK43946.1"/>
    </source>
</evidence>
<dbReference type="InterPro" id="IPR025427">
    <property type="entry name" value="DUF4160"/>
</dbReference>